<sequence>MSTAYEQYEMHYAHVGNTKPDWETALKSPKNFACTKPWLPENTQAKILDLGCGWGINYWHYGQQATQILKGFNLFPARQKLLLPVLKIVSPLPVWMDGNSFRLNHKAMMS</sequence>
<dbReference type="Proteomes" id="UP000017148">
    <property type="component" value="Unassembled WGS sequence"/>
</dbReference>
<organism evidence="1 2">
    <name type="scientific">Chitinivibrio alkaliphilus ACht1</name>
    <dbReference type="NCBI Taxonomy" id="1313304"/>
    <lineage>
        <taxon>Bacteria</taxon>
        <taxon>Pseudomonadati</taxon>
        <taxon>Fibrobacterota</taxon>
        <taxon>Chitinivibrionia</taxon>
        <taxon>Chitinivibrionales</taxon>
        <taxon>Chitinivibrionaceae</taxon>
        <taxon>Chitinivibrio</taxon>
    </lineage>
</organism>
<dbReference type="SUPFAM" id="SSF53335">
    <property type="entry name" value="S-adenosyl-L-methionine-dependent methyltransferases"/>
    <property type="match status" value="1"/>
</dbReference>
<keyword evidence="2" id="KW-1185">Reference proteome</keyword>
<dbReference type="AlphaFoldDB" id="U7D2J0"/>
<dbReference type="InterPro" id="IPR029063">
    <property type="entry name" value="SAM-dependent_MTases_sf"/>
</dbReference>
<dbReference type="STRING" id="1313304.CALK_2462"/>
<comment type="caution">
    <text evidence="1">The sequence shown here is derived from an EMBL/GenBank/DDBJ whole genome shotgun (WGS) entry which is preliminary data.</text>
</comment>
<proteinExistence type="predicted"/>
<dbReference type="EMBL" id="ASJR01000038">
    <property type="protein sequence ID" value="ERP30719.1"/>
    <property type="molecule type" value="Genomic_DNA"/>
</dbReference>
<evidence type="ECO:0000313" key="2">
    <source>
        <dbReference type="Proteomes" id="UP000017148"/>
    </source>
</evidence>
<protein>
    <recommendedName>
        <fullName evidence="3">Methyltransferase</fullName>
    </recommendedName>
</protein>
<reference evidence="1 2" key="1">
    <citation type="journal article" date="2013" name="Environ. Microbiol.">
        <title>Genome analysis of Chitinivibrio alkaliphilus gen. nov., sp. nov., a novel extremely haloalkaliphilic anaerobic chitinolytic bacterium from the candidate phylum Termite Group 3.</title>
        <authorList>
            <person name="Sorokin D.Y."/>
            <person name="Gumerov V.M."/>
            <person name="Rakitin A.L."/>
            <person name="Beletsky A.V."/>
            <person name="Damste J.S."/>
            <person name="Muyzer G."/>
            <person name="Mardanov A.V."/>
            <person name="Ravin N.V."/>
        </authorList>
    </citation>
    <scope>NUCLEOTIDE SEQUENCE [LARGE SCALE GENOMIC DNA]</scope>
    <source>
        <strain evidence="1 2">ACht1</strain>
    </source>
</reference>
<accession>U7D2J0</accession>
<evidence type="ECO:0000313" key="1">
    <source>
        <dbReference type="EMBL" id="ERP30719.1"/>
    </source>
</evidence>
<gene>
    <name evidence="1" type="ORF">CALK_2462</name>
</gene>
<name>U7D2J0_9BACT</name>
<evidence type="ECO:0008006" key="3">
    <source>
        <dbReference type="Google" id="ProtNLM"/>
    </source>
</evidence>